<comment type="caution">
    <text evidence="1">The sequence shown here is derived from an EMBL/GenBank/DDBJ whole genome shotgun (WGS) entry which is preliminary data.</text>
</comment>
<protein>
    <submittedName>
        <fullName evidence="1">Uncharacterized protein</fullName>
    </submittedName>
</protein>
<evidence type="ECO:0000313" key="2">
    <source>
        <dbReference type="Proteomes" id="UP001148737"/>
    </source>
</evidence>
<keyword evidence="2" id="KW-1185">Reference proteome</keyword>
<accession>A0ACC1R4V3</accession>
<sequence>MLSTDSNGRISKNARQQPRLWNNLFLFSPPPNNEMGYGTSQHHGNGVTSSVSRNDVTGRNRVYRRMSLSAMPTYSSVAVILTSINQQLRKADGRSFELIAFHAWHSPLDVPFPQAPLQDRPPSAATSSISTFRNQILTPVANYSPFTQESKAFYILHSVARLEPFVQWFRPQHIVFHCANTYSVLPRAMSQLLLAQTATPNLRPRRAMQRLSVRRSNYSSAASRASQTAYNNRQFETGTVPVTAKQQHDEPAASWQKAEAPGTLQSTITSPSSRDQNALTELSLEELYQRFQADGPVVADHCKSTKQLMKAEESKWAMFCQHRKKDPDEELKRGDATLFKVYLVFRVKRSRIKKQSSITTYWKTLSMVYAQKIRGFMNDCILFDIRNWIHTELTPNFCLDTSQKEKAGLYIEDLALLLNQLWIRDEGTFEHERLRVQHAETLILAGATATRPGALIGSVLYEHWEFQVFPPVEGSKRARLVLIVNLEHIKRTAGDSKPKKFAFREDDMLLYDPIIPALALAFSDSAFLNCFTSPEEIYDLKVPPNQDRIRLLWKEEWRHRPVFRDVEETSHSTVVSDTKPLTYTKERRHLIRLGRSTGFEKQLQWYDLRRGSGKKINEDLTPEERNWIMGHRKGDSSTYLTYYMSSFIDRDCQSICFGSAPQQHLIHLAARLQRHDAAPTCLTTAQLAEINEDEDLKTLRRAKATAVQAWKDQGYRSKEAAAGTTMREDYDRCSKEADRLSKYLKDIRLRQVIQDFHTDIHVEEVDRQLRGIKPADIIAPPGIQYDLAERAQVAQLYATAAKIPEADQLHGIRVELVRCISQLCSRRESRLIRQKMQTQNRKRAAQGAPLIGFAAGYGRVNIELRPRGAIIPGRTESNAGSTEPICAFFVHAAAEECGIYAKFPTAMKLPIMDVQFQEPFTEIAYKEVKQREARKKSTEQPAWNQAYSFAVTSSRQAIPPEPKQKTYHGSVSLSVERASSQANENEHAGDTFSGNHPPLLAYSHHAPERVATQIPELRPSSRAGLELMAASSTAQPEIISVVGKEPNTVDNMHSSRDGSSPAEHDLMDFNSVEKEWEVIEVIGEEMIDGQLHYLVKWAPSFATKEEMQNATGVLCEWEKRREKIRAKAKRAAKGGKKNQHKGVTKSKKRRDA</sequence>
<organism evidence="1 2">
    <name type="scientific">Lecanicillium saksenae</name>
    <dbReference type="NCBI Taxonomy" id="468837"/>
    <lineage>
        <taxon>Eukaryota</taxon>
        <taxon>Fungi</taxon>
        <taxon>Dikarya</taxon>
        <taxon>Ascomycota</taxon>
        <taxon>Pezizomycotina</taxon>
        <taxon>Sordariomycetes</taxon>
        <taxon>Hypocreomycetidae</taxon>
        <taxon>Hypocreales</taxon>
        <taxon>Cordycipitaceae</taxon>
        <taxon>Lecanicillium</taxon>
    </lineage>
</organism>
<name>A0ACC1R4V3_9HYPO</name>
<gene>
    <name evidence="1" type="ORF">NLG97_g1981</name>
</gene>
<dbReference type="Proteomes" id="UP001148737">
    <property type="component" value="Unassembled WGS sequence"/>
</dbReference>
<proteinExistence type="predicted"/>
<reference evidence="1" key="1">
    <citation type="submission" date="2022-07" db="EMBL/GenBank/DDBJ databases">
        <title>Genome Sequence of Lecanicillium saksenae.</title>
        <authorList>
            <person name="Buettner E."/>
        </authorList>
    </citation>
    <scope>NUCLEOTIDE SEQUENCE</scope>
    <source>
        <strain evidence="1">VT-O1</strain>
    </source>
</reference>
<dbReference type="EMBL" id="JANAKD010000118">
    <property type="protein sequence ID" value="KAJ3497335.1"/>
    <property type="molecule type" value="Genomic_DNA"/>
</dbReference>
<evidence type="ECO:0000313" key="1">
    <source>
        <dbReference type="EMBL" id="KAJ3497335.1"/>
    </source>
</evidence>